<dbReference type="SUPFAM" id="SSF48464">
    <property type="entry name" value="ENTH/VHS domain"/>
    <property type="match status" value="1"/>
</dbReference>
<feature type="compositionally biased region" description="Low complexity" evidence="7">
    <location>
        <begin position="385"/>
        <end position="405"/>
    </location>
</feature>
<dbReference type="OMA" id="STEFYDI"/>
<feature type="domain" description="ENTH" evidence="8">
    <location>
        <begin position="11"/>
        <end position="144"/>
    </location>
</feature>
<dbReference type="InterPro" id="IPR008942">
    <property type="entry name" value="ENTH_VHS"/>
</dbReference>
<dbReference type="OrthoDB" id="4033880at2759"/>
<keyword evidence="4" id="KW-0963">Cytoplasm</keyword>
<dbReference type="GO" id="GO:0030276">
    <property type="term" value="F:clathrin binding"/>
    <property type="evidence" value="ECO:0007669"/>
    <property type="project" value="TreeGrafter"/>
</dbReference>
<evidence type="ECO:0000256" key="3">
    <source>
        <dbReference type="ARBA" id="ARBA00010130"/>
    </source>
</evidence>
<dbReference type="GO" id="GO:0005768">
    <property type="term" value="C:endosome"/>
    <property type="evidence" value="ECO:0007669"/>
    <property type="project" value="TreeGrafter"/>
</dbReference>
<feature type="region of interest" description="Disordered" evidence="7">
    <location>
        <begin position="142"/>
        <end position="176"/>
    </location>
</feature>
<evidence type="ECO:0000259" key="8">
    <source>
        <dbReference type="PROSITE" id="PS50942"/>
    </source>
</evidence>
<feature type="compositionally biased region" description="Basic and acidic residues" evidence="7">
    <location>
        <begin position="193"/>
        <end position="204"/>
    </location>
</feature>
<feature type="compositionally biased region" description="Low complexity" evidence="7">
    <location>
        <begin position="484"/>
        <end position="495"/>
    </location>
</feature>
<dbReference type="GeneID" id="54781256"/>
<dbReference type="GO" id="GO:0030125">
    <property type="term" value="C:clathrin vesicle coat"/>
    <property type="evidence" value="ECO:0007669"/>
    <property type="project" value="TreeGrafter"/>
</dbReference>
<comment type="similarity">
    <text evidence="3">Belongs to the epsin family.</text>
</comment>
<keyword evidence="6" id="KW-0446">Lipid-binding</keyword>
<feature type="compositionally biased region" description="Low complexity" evidence="7">
    <location>
        <begin position="363"/>
        <end position="372"/>
    </location>
</feature>
<dbReference type="AlphaFoldDB" id="A0A642UW65"/>
<dbReference type="Proteomes" id="UP000449547">
    <property type="component" value="Unassembled WGS sequence"/>
</dbReference>
<evidence type="ECO:0000256" key="4">
    <source>
        <dbReference type="ARBA" id="ARBA00022490"/>
    </source>
</evidence>
<gene>
    <name evidence="9" type="ORF">DIURU_002605</name>
</gene>
<keyword evidence="10" id="KW-1185">Reference proteome</keyword>
<feature type="region of interest" description="Disordered" evidence="7">
    <location>
        <begin position="483"/>
        <end position="523"/>
    </location>
</feature>
<dbReference type="Gene3D" id="1.25.40.90">
    <property type="match status" value="1"/>
</dbReference>
<evidence type="ECO:0000256" key="5">
    <source>
        <dbReference type="ARBA" id="ARBA00022553"/>
    </source>
</evidence>
<dbReference type="PANTHER" id="PTHR12276">
    <property type="entry name" value="EPSIN/ENT-RELATED"/>
    <property type="match status" value="1"/>
</dbReference>
<dbReference type="SMART" id="SM00726">
    <property type="entry name" value="UIM"/>
    <property type="match status" value="2"/>
</dbReference>
<dbReference type="GO" id="GO:0005543">
    <property type="term" value="F:phospholipid binding"/>
    <property type="evidence" value="ECO:0007669"/>
    <property type="project" value="TreeGrafter"/>
</dbReference>
<dbReference type="PROSITE" id="PS50942">
    <property type="entry name" value="ENTH"/>
    <property type="match status" value="1"/>
</dbReference>
<dbReference type="InterPro" id="IPR013809">
    <property type="entry name" value="ENTH"/>
</dbReference>
<dbReference type="SMART" id="SM00273">
    <property type="entry name" value="ENTH"/>
    <property type="match status" value="1"/>
</dbReference>
<dbReference type="GO" id="GO:0005886">
    <property type="term" value="C:plasma membrane"/>
    <property type="evidence" value="ECO:0007669"/>
    <property type="project" value="TreeGrafter"/>
</dbReference>
<dbReference type="PANTHER" id="PTHR12276:SF110">
    <property type="entry name" value="EPSIN-1-RELATED"/>
    <property type="match status" value="1"/>
</dbReference>
<dbReference type="CDD" id="cd16991">
    <property type="entry name" value="ENTH_Ent1_Ent2"/>
    <property type="match status" value="1"/>
</dbReference>
<dbReference type="FunFam" id="1.25.40.90:FF:000006">
    <property type="entry name" value="Clathrin interactor 1"/>
    <property type="match status" value="1"/>
</dbReference>
<dbReference type="EMBL" id="SWFT01000076">
    <property type="protein sequence ID" value="KAA8903004.1"/>
    <property type="molecule type" value="Genomic_DNA"/>
</dbReference>
<evidence type="ECO:0000256" key="7">
    <source>
        <dbReference type="SAM" id="MobiDB-lite"/>
    </source>
</evidence>
<dbReference type="GO" id="GO:0006897">
    <property type="term" value="P:endocytosis"/>
    <property type="evidence" value="ECO:0007669"/>
    <property type="project" value="TreeGrafter"/>
</dbReference>
<evidence type="ECO:0000313" key="10">
    <source>
        <dbReference type="Proteomes" id="UP000449547"/>
    </source>
</evidence>
<dbReference type="RefSeq" id="XP_034012620.1">
    <property type="nucleotide sequence ID" value="XM_034155275.1"/>
</dbReference>
<comment type="subcellular location">
    <subcellularLocation>
        <location evidence="2">Cytoplasm</location>
    </subcellularLocation>
    <subcellularLocation>
        <location evidence="1">Membrane</location>
        <topology evidence="1">Peripheral membrane protein</topology>
    </subcellularLocation>
</comment>
<name>A0A642UW65_DIURU</name>
<evidence type="ECO:0000256" key="1">
    <source>
        <dbReference type="ARBA" id="ARBA00004170"/>
    </source>
</evidence>
<protein>
    <recommendedName>
        <fullName evidence="8">ENTH domain-containing protein</fullName>
    </recommendedName>
</protein>
<evidence type="ECO:0000256" key="6">
    <source>
        <dbReference type="ARBA" id="ARBA00023121"/>
    </source>
</evidence>
<feature type="region of interest" description="Disordered" evidence="7">
    <location>
        <begin position="185"/>
        <end position="204"/>
    </location>
</feature>
<keyword evidence="5" id="KW-0597">Phosphoprotein</keyword>
<comment type="caution">
    <text evidence="9">The sequence shown here is derived from an EMBL/GenBank/DDBJ whole genome shotgun (WGS) entry which is preliminary data.</text>
</comment>
<dbReference type="Pfam" id="PF02809">
    <property type="entry name" value="UIM"/>
    <property type="match status" value="2"/>
</dbReference>
<feature type="compositionally biased region" description="Low complexity" evidence="7">
    <location>
        <begin position="505"/>
        <end position="517"/>
    </location>
</feature>
<reference evidence="9 10" key="1">
    <citation type="submission" date="2019-07" db="EMBL/GenBank/DDBJ databases">
        <title>Genome assembly of two rare yeast pathogens: Diutina rugosa and Trichomonascus ciferrii.</title>
        <authorList>
            <person name="Mixao V."/>
            <person name="Saus E."/>
            <person name="Hansen A."/>
            <person name="Lass-Flor C."/>
            <person name="Gabaldon T."/>
        </authorList>
    </citation>
    <scope>NUCLEOTIDE SEQUENCE [LARGE SCALE GENOMIC DNA]</scope>
    <source>
        <strain evidence="9 10">CBS 613</strain>
    </source>
</reference>
<feature type="compositionally biased region" description="Basic and acidic residues" evidence="7">
    <location>
        <begin position="142"/>
        <end position="155"/>
    </location>
</feature>
<proteinExistence type="inferred from homology"/>
<feature type="compositionally biased region" description="Polar residues" evidence="7">
    <location>
        <begin position="305"/>
        <end position="325"/>
    </location>
</feature>
<evidence type="ECO:0000256" key="2">
    <source>
        <dbReference type="ARBA" id="ARBA00004496"/>
    </source>
</evidence>
<evidence type="ECO:0000313" key="9">
    <source>
        <dbReference type="EMBL" id="KAA8903004.1"/>
    </source>
</evidence>
<dbReference type="VEuPathDB" id="FungiDB:DIURU_002605"/>
<dbReference type="Pfam" id="PF01417">
    <property type="entry name" value="ENTH"/>
    <property type="match status" value="1"/>
</dbReference>
<feature type="compositionally biased region" description="Polar residues" evidence="7">
    <location>
        <begin position="335"/>
        <end position="362"/>
    </location>
</feature>
<organism evidence="9 10">
    <name type="scientific">Diutina rugosa</name>
    <name type="common">Yeast</name>
    <name type="synonym">Candida rugosa</name>
    <dbReference type="NCBI Taxonomy" id="5481"/>
    <lineage>
        <taxon>Eukaryota</taxon>
        <taxon>Fungi</taxon>
        <taxon>Dikarya</taxon>
        <taxon>Ascomycota</taxon>
        <taxon>Saccharomycotina</taxon>
        <taxon>Pichiomycetes</taxon>
        <taxon>Debaryomycetaceae</taxon>
        <taxon>Diutina</taxon>
    </lineage>
</organism>
<sequence>MSKSIVRTFKNVTNGYSSVQRAVRQATSNDPSGPTTNEMEEIARYTYSSQTDFLEIMDMLDRRLNDKGKYWRHTAKSLTVLDYLVRFGSEKCVLWAKDNIYIIKTLREFIHFDDNNVDQGALIRVKAKELVSLLQDDERLRMERANNSHADEYGGRRRRRDTTSSRPRGGDDPYDADLQRALELSRQTAEEENASRHADSDDPELRAALKLSLEEEEMRKQNQNLLDLDGHDNSATYFMAVPVDQQQQQLQQQQAAWLQQQQLQQQQLQQQQLQQQQLQQQQWLQQQQQQQQLAQGQYFDMFGNPIQNQMTTGAPQQQPTFTGFHQPQEPLQPLKTGSNNPFALNQGPSSPQQNPDSLNALAQQQQQQQQQQPLSSAFSAAAYGQTPQFASQPQQTQQQLQPQRTSGSKFGDDTHGELNNLLAQGTGIDTFGNTGDMRIPHQHTKTGTFINSQGTGYRQETSSQVRLSSNATGNPFLNTGIGYQGQQQQQPQQQPLATGYGFGNQGQQQQYRQNGEGPSLIDI</sequence>
<dbReference type="PROSITE" id="PS50330">
    <property type="entry name" value="UIM"/>
    <property type="match status" value="2"/>
</dbReference>
<accession>A0A642UW65</accession>
<dbReference type="InterPro" id="IPR003903">
    <property type="entry name" value="UIM_dom"/>
</dbReference>
<dbReference type="GO" id="GO:0007015">
    <property type="term" value="P:actin filament organization"/>
    <property type="evidence" value="ECO:0007669"/>
    <property type="project" value="TreeGrafter"/>
</dbReference>
<feature type="region of interest" description="Disordered" evidence="7">
    <location>
        <begin position="304"/>
        <end position="419"/>
    </location>
</feature>